<dbReference type="OrthoDB" id="3268478at2759"/>
<dbReference type="InterPro" id="IPR036537">
    <property type="entry name" value="Adaptor_Cbl_N_dom_sf"/>
</dbReference>
<evidence type="ECO:0000256" key="1">
    <source>
        <dbReference type="SAM" id="MobiDB-lite"/>
    </source>
</evidence>
<dbReference type="Proteomes" id="UP000015241">
    <property type="component" value="Unassembled WGS sequence"/>
</dbReference>
<dbReference type="Gene3D" id="1.20.930.20">
    <property type="entry name" value="Adaptor protein Cbl, N-terminal domain"/>
    <property type="match status" value="1"/>
</dbReference>
<gene>
    <name evidence="3" type="ORF">FOMPIDRAFT_157411</name>
</gene>
<dbReference type="AlphaFoldDB" id="S8F6M8"/>
<feature type="region of interest" description="Disordered" evidence="1">
    <location>
        <begin position="199"/>
        <end position="238"/>
    </location>
</feature>
<evidence type="ECO:0000313" key="3">
    <source>
        <dbReference type="EMBL" id="EPS97305.1"/>
    </source>
</evidence>
<dbReference type="InterPro" id="IPR059179">
    <property type="entry name" value="MLKL-like_MCAfunc"/>
</dbReference>
<dbReference type="GO" id="GO:0007166">
    <property type="term" value="P:cell surface receptor signaling pathway"/>
    <property type="evidence" value="ECO:0007669"/>
    <property type="project" value="InterPro"/>
</dbReference>
<keyword evidence="4" id="KW-1185">Reference proteome</keyword>
<dbReference type="InParanoid" id="S8F6M8"/>
<dbReference type="CDD" id="cd21037">
    <property type="entry name" value="MLKL_NTD"/>
    <property type="match status" value="1"/>
</dbReference>
<evidence type="ECO:0000313" key="4">
    <source>
        <dbReference type="Proteomes" id="UP000015241"/>
    </source>
</evidence>
<feature type="domain" description="Mixed lineage kinase" evidence="2">
    <location>
        <begin position="41"/>
        <end position="138"/>
    </location>
</feature>
<accession>S8F6M8</accession>
<dbReference type="HOGENOM" id="CLU_721677_0_0_1"/>
<proteinExistence type="predicted"/>
<reference evidence="3 4" key="1">
    <citation type="journal article" date="2012" name="Science">
        <title>The Paleozoic origin of enzymatic lignin decomposition reconstructed from 31 fungal genomes.</title>
        <authorList>
            <person name="Floudas D."/>
            <person name="Binder M."/>
            <person name="Riley R."/>
            <person name="Barry K."/>
            <person name="Blanchette R.A."/>
            <person name="Henrissat B."/>
            <person name="Martinez A.T."/>
            <person name="Otillar R."/>
            <person name="Spatafora J.W."/>
            <person name="Yadav J.S."/>
            <person name="Aerts A."/>
            <person name="Benoit I."/>
            <person name="Boyd A."/>
            <person name="Carlson A."/>
            <person name="Copeland A."/>
            <person name="Coutinho P.M."/>
            <person name="de Vries R.P."/>
            <person name="Ferreira P."/>
            <person name="Findley K."/>
            <person name="Foster B."/>
            <person name="Gaskell J."/>
            <person name="Glotzer D."/>
            <person name="Gorecki P."/>
            <person name="Heitman J."/>
            <person name="Hesse C."/>
            <person name="Hori C."/>
            <person name="Igarashi K."/>
            <person name="Jurgens J.A."/>
            <person name="Kallen N."/>
            <person name="Kersten P."/>
            <person name="Kohler A."/>
            <person name="Kuees U."/>
            <person name="Kumar T.K.A."/>
            <person name="Kuo A."/>
            <person name="LaButti K."/>
            <person name="Larrondo L.F."/>
            <person name="Lindquist E."/>
            <person name="Ling A."/>
            <person name="Lombard V."/>
            <person name="Lucas S."/>
            <person name="Lundell T."/>
            <person name="Martin R."/>
            <person name="McLaughlin D.J."/>
            <person name="Morgenstern I."/>
            <person name="Morin E."/>
            <person name="Murat C."/>
            <person name="Nagy L.G."/>
            <person name="Nolan M."/>
            <person name="Ohm R.A."/>
            <person name="Patyshakuliyeva A."/>
            <person name="Rokas A."/>
            <person name="Ruiz-Duenas F.J."/>
            <person name="Sabat G."/>
            <person name="Salamov A."/>
            <person name="Samejima M."/>
            <person name="Schmutz J."/>
            <person name="Slot J.C."/>
            <person name="St John F."/>
            <person name="Stenlid J."/>
            <person name="Sun H."/>
            <person name="Sun S."/>
            <person name="Syed K."/>
            <person name="Tsang A."/>
            <person name="Wiebenga A."/>
            <person name="Young D."/>
            <person name="Pisabarro A."/>
            <person name="Eastwood D.C."/>
            <person name="Martin F."/>
            <person name="Cullen D."/>
            <person name="Grigoriev I.V."/>
            <person name="Hibbett D.S."/>
        </authorList>
    </citation>
    <scope>NUCLEOTIDE SEQUENCE</scope>
    <source>
        <strain evidence="4">FP-58527</strain>
    </source>
</reference>
<dbReference type="eggNOG" id="ENOG502SITD">
    <property type="taxonomic scope" value="Eukaryota"/>
</dbReference>
<organism evidence="3 4">
    <name type="scientific">Fomitopsis schrenkii</name>
    <name type="common">Brown rot fungus</name>
    <dbReference type="NCBI Taxonomy" id="2126942"/>
    <lineage>
        <taxon>Eukaryota</taxon>
        <taxon>Fungi</taxon>
        <taxon>Dikarya</taxon>
        <taxon>Basidiomycota</taxon>
        <taxon>Agaricomycotina</taxon>
        <taxon>Agaricomycetes</taxon>
        <taxon>Polyporales</taxon>
        <taxon>Fomitopsis</taxon>
    </lineage>
</organism>
<protein>
    <recommendedName>
        <fullName evidence="2">Mixed lineage kinase domain-containing protein</fullName>
    </recommendedName>
</protein>
<feature type="compositionally biased region" description="Low complexity" evidence="1">
    <location>
        <begin position="226"/>
        <end position="238"/>
    </location>
</feature>
<dbReference type="EMBL" id="KE504177">
    <property type="protein sequence ID" value="EPS97305.1"/>
    <property type="molecule type" value="Genomic_DNA"/>
</dbReference>
<dbReference type="InterPro" id="IPR054000">
    <property type="entry name" value="MLKL_N"/>
</dbReference>
<evidence type="ECO:0000259" key="2">
    <source>
        <dbReference type="Pfam" id="PF22215"/>
    </source>
</evidence>
<name>S8F6M8_FOMSC</name>
<dbReference type="Pfam" id="PF22215">
    <property type="entry name" value="MLKL_N"/>
    <property type="match status" value="1"/>
</dbReference>
<sequence length="383" mass="42059">MPLVTAEDVLQLAVDVAAATKELSNLASFTPAAIASGILLEIFKTIQQIQTNKADCHRLALRCLSLLRRVHDQMVGRWEDSPPSLVKALKAFEATLETIQVFLINEASKSWHARLRRKRSIEQALHSFSVRLGDAERSFQISTLINIHYAVGDKDTVAVPRDTKIDGSNLYHPHASSSKDSLDEKAGLKKYNVSPPVEGLCLESSNQSGTPKHAMAHSTAPTGQLGPPAASTPAPGSLRDAAVASDAAVVEDVEASYSSFLAVQMPEIVSPKISSRRRERQPVVDDDGFRRYHQSDLLLRGLSRTRERWWAGTAQAEVDGQSVIVKRYEGPREGALERWKGDVEVLRRYRGGEMARMLGYSQDSCTTPFIVLASAPLRLPEGL</sequence>